<keyword evidence="2" id="KW-1185">Reference proteome</keyword>
<evidence type="ECO:0000313" key="2">
    <source>
        <dbReference type="Proteomes" id="UP000214880"/>
    </source>
</evidence>
<dbReference type="InterPro" id="IPR029063">
    <property type="entry name" value="SAM-dependent_MTases_sf"/>
</dbReference>
<proteinExistence type="predicted"/>
<gene>
    <name evidence="1" type="ORF">SAMN04488502_108101</name>
</gene>
<name>A0A1G9WV51_9FIRM</name>
<dbReference type="OrthoDB" id="149130at2"/>
<accession>A0A1G9WV51</accession>
<dbReference type="Pfam" id="PF05711">
    <property type="entry name" value="TylF"/>
    <property type="match status" value="1"/>
</dbReference>
<dbReference type="PANTHER" id="PTHR40036:SF1">
    <property type="entry name" value="MACROCIN O-METHYLTRANSFERASE"/>
    <property type="match status" value="1"/>
</dbReference>
<dbReference type="PANTHER" id="PTHR40036">
    <property type="entry name" value="MACROCIN O-METHYLTRANSFERASE"/>
    <property type="match status" value="1"/>
</dbReference>
<organism evidence="1 2">
    <name type="scientific">Dendrosporobacter quercicolus</name>
    <dbReference type="NCBI Taxonomy" id="146817"/>
    <lineage>
        <taxon>Bacteria</taxon>
        <taxon>Bacillati</taxon>
        <taxon>Bacillota</taxon>
        <taxon>Negativicutes</taxon>
        <taxon>Selenomonadales</taxon>
        <taxon>Sporomusaceae</taxon>
        <taxon>Dendrosporobacter</taxon>
    </lineage>
</organism>
<keyword evidence="1" id="KW-0489">Methyltransferase</keyword>
<dbReference type="STRING" id="146817.SAMN04488502_108101"/>
<sequence length="220" mass="25555">MIQLPNFSNPYEYENNFYFTCDSSRLGKIFAHYELFKKVLDVPGEIVEFGVFKGASFLRLAMIRELLGAKFSKKIIGFDTFGEFPETNYQEDVLFRKKFLENAGTQSISKEQLEEILQKKEILRSIELIQGNILHTLPNYIMNNPHFKISFLNLDTDIYEPAICVLENCWNRIVRGGVLVLDDYCFFAGENKAVDDFFEDKDVQIKCFAFAKSPSYIIKK</sequence>
<dbReference type="InterPro" id="IPR008884">
    <property type="entry name" value="TylF_MeTrfase"/>
</dbReference>
<reference evidence="1 2" key="1">
    <citation type="submission" date="2016-10" db="EMBL/GenBank/DDBJ databases">
        <authorList>
            <person name="de Groot N.N."/>
        </authorList>
    </citation>
    <scope>NUCLEOTIDE SEQUENCE [LARGE SCALE GENOMIC DNA]</scope>
    <source>
        <strain evidence="1 2">DSM 1736</strain>
    </source>
</reference>
<dbReference type="SUPFAM" id="SSF53335">
    <property type="entry name" value="S-adenosyl-L-methionine-dependent methyltransferases"/>
    <property type="match status" value="1"/>
</dbReference>
<evidence type="ECO:0000313" key="1">
    <source>
        <dbReference type="EMBL" id="SDM88442.1"/>
    </source>
</evidence>
<dbReference type="Gene3D" id="3.40.50.150">
    <property type="entry name" value="Vaccinia Virus protein VP39"/>
    <property type="match status" value="1"/>
</dbReference>
<dbReference type="RefSeq" id="WP_092074321.1">
    <property type="nucleotide sequence ID" value="NZ_FNHB01000008.1"/>
</dbReference>
<protein>
    <submittedName>
        <fullName evidence="1">Macrocin-O-methyltransferase (TylF)</fullName>
    </submittedName>
</protein>
<dbReference type="EMBL" id="FNHB01000008">
    <property type="protein sequence ID" value="SDM88442.1"/>
    <property type="molecule type" value="Genomic_DNA"/>
</dbReference>
<dbReference type="GO" id="GO:0032259">
    <property type="term" value="P:methylation"/>
    <property type="evidence" value="ECO:0007669"/>
    <property type="project" value="UniProtKB-KW"/>
</dbReference>
<dbReference type="Proteomes" id="UP000214880">
    <property type="component" value="Unassembled WGS sequence"/>
</dbReference>
<dbReference type="AlphaFoldDB" id="A0A1G9WV51"/>
<keyword evidence="1" id="KW-0808">Transferase</keyword>
<dbReference type="GO" id="GO:0008168">
    <property type="term" value="F:methyltransferase activity"/>
    <property type="evidence" value="ECO:0007669"/>
    <property type="project" value="UniProtKB-KW"/>
</dbReference>